<comment type="caution">
    <text evidence="2">The sequence shown here is derived from an EMBL/GenBank/DDBJ whole genome shotgun (WGS) entry which is preliminary data.</text>
</comment>
<accession>A0ABT9J6C3</accession>
<reference evidence="2 3" key="1">
    <citation type="submission" date="2023-08" db="EMBL/GenBank/DDBJ databases">
        <authorList>
            <person name="Park J.-S."/>
        </authorList>
    </citation>
    <scope>NUCLEOTIDE SEQUENCE [LARGE SCALE GENOMIC DNA]</scope>
    <source>
        <strain evidence="2 3">2205SS18-9</strain>
    </source>
</reference>
<protein>
    <recommendedName>
        <fullName evidence="4">Nuclear transport factor 2 family protein</fullName>
    </recommendedName>
</protein>
<keyword evidence="3" id="KW-1185">Reference proteome</keyword>
<gene>
    <name evidence="2" type="ORF">Q5Y73_23665</name>
</gene>
<name>A0ABT9J6C3_9BACL</name>
<dbReference type="EMBL" id="JAVAMP010000024">
    <property type="protein sequence ID" value="MDP5277098.1"/>
    <property type="molecule type" value="Genomic_DNA"/>
</dbReference>
<evidence type="ECO:0000313" key="2">
    <source>
        <dbReference type="EMBL" id="MDP5277098.1"/>
    </source>
</evidence>
<evidence type="ECO:0000313" key="3">
    <source>
        <dbReference type="Proteomes" id="UP001231941"/>
    </source>
</evidence>
<keyword evidence="1" id="KW-0732">Signal</keyword>
<dbReference type="Proteomes" id="UP001231941">
    <property type="component" value="Unassembled WGS sequence"/>
</dbReference>
<dbReference type="PROSITE" id="PS51257">
    <property type="entry name" value="PROKAR_LIPOPROTEIN"/>
    <property type="match status" value="1"/>
</dbReference>
<organism evidence="2 3">
    <name type="scientific">Chengkuizengella axinellae</name>
    <dbReference type="NCBI Taxonomy" id="3064388"/>
    <lineage>
        <taxon>Bacteria</taxon>
        <taxon>Bacillati</taxon>
        <taxon>Bacillota</taxon>
        <taxon>Bacilli</taxon>
        <taxon>Bacillales</taxon>
        <taxon>Paenibacillaceae</taxon>
        <taxon>Chengkuizengella</taxon>
    </lineage>
</organism>
<evidence type="ECO:0000256" key="1">
    <source>
        <dbReference type="SAM" id="SignalP"/>
    </source>
</evidence>
<feature type="signal peptide" evidence="1">
    <location>
        <begin position="1"/>
        <end position="22"/>
    </location>
</feature>
<dbReference type="RefSeq" id="WP_305994399.1">
    <property type="nucleotide sequence ID" value="NZ_JAVAMP010000024.1"/>
</dbReference>
<feature type="chain" id="PRO_5046863990" description="Nuclear transport factor 2 family protein" evidence="1">
    <location>
        <begin position="23"/>
        <end position="169"/>
    </location>
</feature>
<evidence type="ECO:0008006" key="4">
    <source>
        <dbReference type="Google" id="ProtNLM"/>
    </source>
</evidence>
<sequence>MIKIRALVIPMFCLTLAILVVGCSSETEDENIKVIKSVLQQQFTSDQELIEILDRFTNTSTELEDYLDEQYKSYFTENYYYGFIGSHAMTYQLTAHYENYIISVKSIDIKQNEATEGAYNFTVNVIYKKEGAGEKQAKVMGRAHIYEQGKISHMYYLNDNGLYKSLKGM</sequence>
<proteinExistence type="predicted"/>